<evidence type="ECO:0000313" key="2">
    <source>
        <dbReference type="EMBL" id="BBZ17182.1"/>
    </source>
</evidence>
<reference evidence="2 3" key="1">
    <citation type="journal article" date="2019" name="Emerg. Microbes Infect.">
        <title>Comprehensive subspecies identification of 175 nontuberculous mycobacteria species based on 7547 genomic profiles.</title>
        <authorList>
            <person name="Matsumoto Y."/>
            <person name="Kinjo T."/>
            <person name="Motooka D."/>
            <person name="Nabeya D."/>
            <person name="Jung N."/>
            <person name="Uechi K."/>
            <person name="Horii T."/>
            <person name="Iida T."/>
            <person name="Fujita J."/>
            <person name="Nakamura S."/>
        </authorList>
    </citation>
    <scope>NUCLEOTIDE SEQUENCE [LARGE SCALE GENOMIC DNA]</scope>
    <source>
        <strain evidence="2 3">JCM 12688</strain>
    </source>
</reference>
<dbReference type="AlphaFoldDB" id="A0A7I7WJR5"/>
<dbReference type="EMBL" id="AP022608">
    <property type="protein sequence ID" value="BBZ17182.1"/>
    <property type="molecule type" value="Genomic_DNA"/>
</dbReference>
<dbReference type="Proteomes" id="UP000466187">
    <property type="component" value="Chromosome"/>
</dbReference>
<protein>
    <submittedName>
        <fullName evidence="2">Putative carboxylesterase nap</fullName>
    </submittedName>
</protein>
<name>A0A7I7WJR5_MYCGU</name>
<dbReference type="InterPro" id="IPR050266">
    <property type="entry name" value="AB_hydrolase_sf"/>
</dbReference>
<sequence length="248" mass="26731">MIVSGPESAPPLVLLHGAAATATMWRPVIETLSATYRCYCVDTIIEGNKSIASRRILGKVKLVEWLRRVFAALDIKQARVVGLSYGGWLAANLALHASELVHRLVLLCPAATFAPITLKFYQGVFSASLSRSPERARHFVQWLSSTPNVEADPIADLIVTALLSNKPVPTGLTPPTVLSDDALQRIAVPTTVLIGDREVIYRGGPHAAIARAQRLIPDVRTDLIPGANHILTLDCPKELAAELLTALA</sequence>
<accession>A0A7I7WJR5</accession>
<dbReference type="InterPro" id="IPR000073">
    <property type="entry name" value="AB_hydrolase_1"/>
</dbReference>
<dbReference type="SUPFAM" id="SSF53474">
    <property type="entry name" value="alpha/beta-Hydrolases"/>
    <property type="match status" value="1"/>
</dbReference>
<organism evidence="2 3">
    <name type="scientific">Mycolicibacterium gadium</name>
    <name type="common">Mycobacterium gadium</name>
    <dbReference type="NCBI Taxonomy" id="1794"/>
    <lineage>
        <taxon>Bacteria</taxon>
        <taxon>Bacillati</taxon>
        <taxon>Actinomycetota</taxon>
        <taxon>Actinomycetes</taxon>
        <taxon>Mycobacteriales</taxon>
        <taxon>Mycobacteriaceae</taxon>
        <taxon>Mycolicibacterium</taxon>
    </lineage>
</organism>
<dbReference type="Gene3D" id="3.40.50.1820">
    <property type="entry name" value="alpha/beta hydrolase"/>
    <property type="match status" value="1"/>
</dbReference>
<dbReference type="GO" id="GO:0003824">
    <property type="term" value="F:catalytic activity"/>
    <property type="evidence" value="ECO:0007669"/>
    <property type="project" value="UniProtKB-ARBA"/>
</dbReference>
<proteinExistence type="predicted"/>
<dbReference type="Pfam" id="PF12697">
    <property type="entry name" value="Abhydrolase_6"/>
    <property type="match status" value="1"/>
</dbReference>
<dbReference type="PANTHER" id="PTHR43798">
    <property type="entry name" value="MONOACYLGLYCEROL LIPASE"/>
    <property type="match status" value="1"/>
</dbReference>
<evidence type="ECO:0000259" key="1">
    <source>
        <dbReference type="Pfam" id="PF12697"/>
    </source>
</evidence>
<dbReference type="InterPro" id="IPR029058">
    <property type="entry name" value="AB_hydrolase_fold"/>
</dbReference>
<evidence type="ECO:0000313" key="3">
    <source>
        <dbReference type="Proteomes" id="UP000466187"/>
    </source>
</evidence>
<dbReference type="KEGG" id="mgad:MGAD_15170"/>
<dbReference type="RefSeq" id="WP_328822737.1">
    <property type="nucleotide sequence ID" value="NZ_AP022608.1"/>
</dbReference>
<feature type="domain" description="AB hydrolase-1" evidence="1">
    <location>
        <begin position="12"/>
        <end position="241"/>
    </location>
</feature>
<gene>
    <name evidence="2" type="primary">nap</name>
    <name evidence="2" type="ORF">MGAD_15170</name>
</gene>